<comment type="caution">
    <text evidence="6">The sequence shown here is derived from an EMBL/GenBank/DDBJ whole genome shotgun (WGS) entry which is preliminary data.</text>
</comment>
<dbReference type="InterPro" id="IPR013762">
    <property type="entry name" value="Integrase-like_cat_sf"/>
</dbReference>
<dbReference type="GO" id="GO:0003677">
    <property type="term" value="F:DNA binding"/>
    <property type="evidence" value="ECO:0007669"/>
    <property type="project" value="UniProtKB-UniRule"/>
</dbReference>
<dbReference type="Proteomes" id="UP001211421">
    <property type="component" value="Unassembled WGS sequence"/>
</dbReference>
<protein>
    <recommendedName>
        <fullName evidence="5">Core-binding (CB) domain-containing protein</fullName>
    </recommendedName>
</protein>
<feature type="region of interest" description="Disordered" evidence="4">
    <location>
        <begin position="161"/>
        <end position="180"/>
    </location>
</feature>
<gene>
    <name evidence="6" type="ORF">PNV70_06130</name>
</gene>
<evidence type="ECO:0000256" key="1">
    <source>
        <dbReference type="ARBA" id="ARBA00008857"/>
    </source>
</evidence>
<keyword evidence="2" id="KW-0233">DNA recombination</keyword>
<dbReference type="PROSITE" id="PS51900">
    <property type="entry name" value="CB"/>
    <property type="match status" value="1"/>
</dbReference>
<dbReference type="AlphaFoldDB" id="A0AAW6E1Q4"/>
<feature type="domain" description="Core-binding (CB)" evidence="5">
    <location>
        <begin position="68"/>
        <end position="154"/>
    </location>
</feature>
<evidence type="ECO:0000256" key="3">
    <source>
        <dbReference type="PROSITE-ProRule" id="PRU01248"/>
    </source>
</evidence>
<evidence type="ECO:0000259" key="5">
    <source>
        <dbReference type="PROSITE" id="PS51900"/>
    </source>
</evidence>
<keyword evidence="3" id="KW-0238">DNA-binding</keyword>
<dbReference type="InterPro" id="IPR004107">
    <property type="entry name" value="Integrase_SAM-like_N"/>
</dbReference>
<evidence type="ECO:0000256" key="4">
    <source>
        <dbReference type="SAM" id="MobiDB-lite"/>
    </source>
</evidence>
<dbReference type="Pfam" id="PF02899">
    <property type="entry name" value="Phage_int_SAM_1"/>
    <property type="match status" value="1"/>
</dbReference>
<comment type="similarity">
    <text evidence="1">Belongs to the 'phage' integrase family.</text>
</comment>
<evidence type="ECO:0000313" key="7">
    <source>
        <dbReference type="Proteomes" id="UP001211421"/>
    </source>
</evidence>
<sequence length="363" mass="42393">MNKFKRVERIIEGKIIEIEIGHNTLQYVLTKRLTGMRFLGTKKHKLKIKNSIRRANTKNLKHKGFSDEEIEKFLDEIVVYKWRIFTESSFNRYLKVIKRFCKYLAAKFQTSHLTMFEAEKYIQEYIDVREARGLSADTLNTDLSALCKVFGRRTIEFRHPPRHGAHLKNDPTKYNTETGETTRDVGLTTGLRRRELGHLKVDDIKFIDCQTVHIFSIGKGGKHNRTVLKGIVAVAKLKEYISRAEKMNNDFLLTKAEAHVPDGLHYCRAMCAQITYNAVLQEMENDPAKRAEYIQKIKDEFKRCGRKLKENLDKPYCLRGYNKKAAESINKPVVYDRVAAMYVSLFILHHFRTDTTILHYLVK</sequence>
<evidence type="ECO:0000313" key="6">
    <source>
        <dbReference type="EMBL" id="MDB8741644.1"/>
    </source>
</evidence>
<dbReference type="GO" id="GO:0006310">
    <property type="term" value="P:DNA recombination"/>
    <property type="evidence" value="ECO:0007669"/>
    <property type="project" value="UniProtKB-KW"/>
</dbReference>
<dbReference type="EMBL" id="JAQMLS010000003">
    <property type="protein sequence ID" value="MDB8741644.1"/>
    <property type="molecule type" value="Genomic_DNA"/>
</dbReference>
<dbReference type="Gene3D" id="1.10.443.10">
    <property type="entry name" value="Intergrase catalytic core"/>
    <property type="match status" value="1"/>
</dbReference>
<dbReference type="InterPro" id="IPR044068">
    <property type="entry name" value="CB"/>
</dbReference>
<accession>A0AAW6E1Q4</accession>
<dbReference type="GO" id="GO:0015074">
    <property type="term" value="P:DNA integration"/>
    <property type="evidence" value="ECO:0007669"/>
    <property type="project" value="InterPro"/>
</dbReference>
<organism evidence="6 7">
    <name type="scientific">Ruminococcus bicirculans</name>
    <name type="common">ex Wegman et al. 2014</name>
    <dbReference type="NCBI Taxonomy" id="1160721"/>
    <lineage>
        <taxon>Bacteria</taxon>
        <taxon>Bacillati</taxon>
        <taxon>Bacillota</taxon>
        <taxon>Clostridia</taxon>
        <taxon>Eubacteriales</taxon>
        <taxon>Oscillospiraceae</taxon>
        <taxon>Ruminococcus</taxon>
    </lineage>
</organism>
<evidence type="ECO:0000256" key="2">
    <source>
        <dbReference type="ARBA" id="ARBA00023172"/>
    </source>
</evidence>
<dbReference type="RefSeq" id="WP_195551364.1">
    <property type="nucleotide sequence ID" value="NZ_JADMNX010000003.1"/>
</dbReference>
<proteinExistence type="inferred from homology"/>
<dbReference type="InterPro" id="IPR011010">
    <property type="entry name" value="DNA_brk_join_enz"/>
</dbReference>
<reference evidence="6" key="1">
    <citation type="submission" date="2023-01" db="EMBL/GenBank/DDBJ databases">
        <title>Human gut microbiome strain richness.</title>
        <authorList>
            <person name="Chen-Liaw A."/>
        </authorList>
    </citation>
    <scope>NUCLEOTIDE SEQUENCE</scope>
    <source>
        <strain evidence="6">D59st1_B8_D59t2_181005</strain>
    </source>
</reference>
<dbReference type="SUPFAM" id="SSF56349">
    <property type="entry name" value="DNA breaking-rejoining enzymes"/>
    <property type="match status" value="1"/>
</dbReference>
<name>A0AAW6E1Q4_9FIRM</name>